<feature type="compositionally biased region" description="Basic and acidic residues" evidence="19">
    <location>
        <begin position="904"/>
        <end position="929"/>
    </location>
</feature>
<dbReference type="PRINTS" id="PR00869">
    <property type="entry name" value="DNAPOLX"/>
</dbReference>
<dbReference type="PRINTS" id="PR00870">
    <property type="entry name" value="DNAPOLXBETA"/>
</dbReference>
<dbReference type="InterPro" id="IPR027421">
    <property type="entry name" value="DNA_pol_lamdba_lyase_dom_sf"/>
</dbReference>
<dbReference type="InterPro" id="IPR036420">
    <property type="entry name" value="BRCT_dom_sf"/>
</dbReference>
<dbReference type="PROSITE" id="PS00522">
    <property type="entry name" value="DNA_POLYMERASE_X"/>
    <property type="match status" value="1"/>
</dbReference>
<dbReference type="PANTHER" id="PTHR11276">
    <property type="entry name" value="DNA POLYMERASE TYPE-X FAMILY MEMBER"/>
    <property type="match status" value="1"/>
</dbReference>
<dbReference type="GO" id="GO:0003677">
    <property type="term" value="F:DNA binding"/>
    <property type="evidence" value="ECO:0007669"/>
    <property type="project" value="UniProtKB-KW"/>
</dbReference>
<evidence type="ECO:0000256" key="1">
    <source>
        <dbReference type="ARBA" id="ARBA00001936"/>
    </source>
</evidence>
<dbReference type="InterPro" id="IPR028207">
    <property type="entry name" value="DNA_pol_B_palm_palm"/>
</dbReference>
<feature type="compositionally biased region" description="Acidic residues" evidence="19">
    <location>
        <begin position="889"/>
        <end position="903"/>
    </location>
</feature>
<keyword evidence="22" id="KW-1185">Reference proteome</keyword>
<evidence type="ECO:0000256" key="17">
    <source>
        <dbReference type="ARBA" id="ARBA00049244"/>
    </source>
</evidence>
<dbReference type="GO" id="GO:0046872">
    <property type="term" value="F:metal ion binding"/>
    <property type="evidence" value="ECO:0007669"/>
    <property type="project" value="UniProtKB-KW"/>
</dbReference>
<evidence type="ECO:0000256" key="12">
    <source>
        <dbReference type="ARBA" id="ARBA00022932"/>
    </source>
</evidence>
<organism evidence="21 22">
    <name type="scientific">Entomortierella parvispora</name>
    <dbReference type="NCBI Taxonomy" id="205924"/>
    <lineage>
        <taxon>Eukaryota</taxon>
        <taxon>Fungi</taxon>
        <taxon>Fungi incertae sedis</taxon>
        <taxon>Mucoromycota</taxon>
        <taxon>Mortierellomycotina</taxon>
        <taxon>Mortierellomycetes</taxon>
        <taxon>Mortierellales</taxon>
        <taxon>Mortierellaceae</taxon>
        <taxon>Entomortierella</taxon>
    </lineage>
</organism>
<reference evidence="21" key="1">
    <citation type="submission" date="2021-11" db="EMBL/GenBank/DDBJ databases">
        <authorList>
            <person name="Herlambang A."/>
            <person name="Guo Y."/>
            <person name="Takashima Y."/>
            <person name="Nishizawa T."/>
        </authorList>
    </citation>
    <scope>NUCLEOTIDE SEQUENCE</scope>
    <source>
        <strain evidence="21">E1425</strain>
    </source>
</reference>
<evidence type="ECO:0000256" key="14">
    <source>
        <dbReference type="ARBA" id="ARBA00023204"/>
    </source>
</evidence>
<evidence type="ECO:0000256" key="16">
    <source>
        <dbReference type="ARBA" id="ARBA00023242"/>
    </source>
</evidence>
<comment type="caution">
    <text evidence="21">The sequence shown here is derived from an EMBL/GenBank/DDBJ whole genome shotgun (WGS) entry which is preliminary data.</text>
</comment>
<evidence type="ECO:0000256" key="5">
    <source>
        <dbReference type="ARBA" id="ARBA00016513"/>
    </source>
</evidence>
<reference evidence="21" key="2">
    <citation type="journal article" date="2022" name="Microbiol. Resour. Announc.">
        <title>Whole-Genome Sequence of Entomortierella parvispora E1425, a Mucoromycotan Fungus Associated with Burkholderiaceae-Related Endosymbiotic Bacteria.</title>
        <authorList>
            <person name="Herlambang A."/>
            <person name="Guo Y."/>
            <person name="Takashima Y."/>
            <person name="Narisawa K."/>
            <person name="Ohta H."/>
            <person name="Nishizawa T."/>
        </authorList>
    </citation>
    <scope>NUCLEOTIDE SEQUENCE</scope>
    <source>
        <strain evidence="21">E1425</strain>
    </source>
</reference>
<evidence type="ECO:0000259" key="20">
    <source>
        <dbReference type="PROSITE" id="PS50172"/>
    </source>
</evidence>
<evidence type="ECO:0000256" key="4">
    <source>
        <dbReference type="ARBA" id="ARBA00012417"/>
    </source>
</evidence>
<dbReference type="Gene3D" id="3.30.210.10">
    <property type="entry name" value="DNA polymerase, thumb domain"/>
    <property type="match status" value="1"/>
</dbReference>
<dbReference type="InterPro" id="IPR019843">
    <property type="entry name" value="DNA_pol-X_BS"/>
</dbReference>
<evidence type="ECO:0000256" key="15">
    <source>
        <dbReference type="ARBA" id="ARBA00023239"/>
    </source>
</evidence>
<feature type="region of interest" description="Disordered" evidence="19">
    <location>
        <begin position="1"/>
        <end position="60"/>
    </location>
</feature>
<feature type="active site" description="Nucleophile; Schiff-base intermediate with DNA; for 5'-dRP lyase activity" evidence="18">
    <location>
        <position position="1019"/>
    </location>
</feature>
<feature type="domain" description="BRCT" evidence="20">
    <location>
        <begin position="772"/>
        <end position="823"/>
    </location>
</feature>
<dbReference type="CDD" id="cd00141">
    <property type="entry name" value="NT_POLXc"/>
    <property type="match status" value="1"/>
</dbReference>
<dbReference type="SUPFAM" id="SSF81585">
    <property type="entry name" value="PsbU/PolX domain-like"/>
    <property type="match status" value="1"/>
</dbReference>
<feature type="compositionally biased region" description="Basic and acidic residues" evidence="19">
    <location>
        <begin position="867"/>
        <end position="876"/>
    </location>
</feature>
<dbReference type="Pfam" id="PF14791">
    <property type="entry name" value="DNA_pol_B_thumb"/>
    <property type="match status" value="1"/>
</dbReference>
<keyword evidence="10" id="KW-0479">Metal-binding</keyword>
<dbReference type="InterPro" id="IPR043519">
    <property type="entry name" value="NT_sf"/>
</dbReference>
<keyword evidence="14" id="KW-0234">DNA repair</keyword>
<accession>A0A9P3H8A0</accession>
<dbReference type="EC" id="2.7.7.7" evidence="4"/>
<dbReference type="PROSITE" id="PS50172">
    <property type="entry name" value="BRCT"/>
    <property type="match status" value="1"/>
</dbReference>
<keyword evidence="8" id="KW-0548">Nucleotidyltransferase</keyword>
<feature type="compositionally biased region" description="Polar residues" evidence="19">
    <location>
        <begin position="269"/>
        <end position="281"/>
    </location>
</feature>
<dbReference type="SUPFAM" id="SSF52113">
    <property type="entry name" value="BRCT domain"/>
    <property type="match status" value="1"/>
</dbReference>
<evidence type="ECO:0000313" key="21">
    <source>
        <dbReference type="EMBL" id="GJJ71976.1"/>
    </source>
</evidence>
<feature type="compositionally biased region" description="Polar residues" evidence="19">
    <location>
        <begin position="387"/>
        <end position="400"/>
    </location>
</feature>
<keyword evidence="6" id="KW-0237">DNA synthesis</keyword>
<evidence type="ECO:0000256" key="13">
    <source>
        <dbReference type="ARBA" id="ARBA00023125"/>
    </source>
</evidence>
<dbReference type="InterPro" id="IPR037160">
    <property type="entry name" value="DNA_Pol_thumb_sf"/>
</dbReference>
<feature type="compositionally biased region" description="Low complexity" evidence="19">
    <location>
        <begin position="161"/>
        <end position="176"/>
    </location>
</feature>
<dbReference type="GO" id="GO:0006303">
    <property type="term" value="P:double-strand break repair via nonhomologous end joining"/>
    <property type="evidence" value="ECO:0007669"/>
    <property type="project" value="TreeGrafter"/>
</dbReference>
<dbReference type="FunFam" id="1.10.150.20:FF:000010">
    <property type="entry name" value="DNA polymerase lambda"/>
    <property type="match status" value="1"/>
</dbReference>
<dbReference type="OrthoDB" id="205514at2759"/>
<feature type="compositionally biased region" description="Basic and acidic residues" evidence="19">
    <location>
        <begin position="489"/>
        <end position="501"/>
    </location>
</feature>
<dbReference type="GO" id="GO:0003887">
    <property type="term" value="F:DNA-directed DNA polymerase activity"/>
    <property type="evidence" value="ECO:0007669"/>
    <property type="project" value="UniProtKB-KW"/>
</dbReference>
<dbReference type="Gene3D" id="1.10.150.110">
    <property type="entry name" value="DNA polymerase beta, N-terminal domain-like"/>
    <property type="match status" value="1"/>
</dbReference>
<dbReference type="Gene3D" id="3.30.460.10">
    <property type="entry name" value="Beta Polymerase, domain 2"/>
    <property type="match status" value="1"/>
</dbReference>
<dbReference type="GO" id="GO:0005634">
    <property type="term" value="C:nucleus"/>
    <property type="evidence" value="ECO:0007669"/>
    <property type="project" value="UniProtKB-SubCell"/>
</dbReference>
<keyword evidence="12" id="KW-0239">DNA-directed DNA polymerase</keyword>
<dbReference type="InterPro" id="IPR010996">
    <property type="entry name" value="HHH_MUS81"/>
</dbReference>
<dbReference type="InterPro" id="IPR029398">
    <property type="entry name" value="PolB_thumb"/>
</dbReference>
<comment type="subcellular location">
    <subcellularLocation>
        <location evidence="2">Nucleus</location>
    </subcellularLocation>
</comment>
<dbReference type="InterPro" id="IPR002054">
    <property type="entry name" value="DNA-dir_DNA_pol_X"/>
</dbReference>
<keyword evidence="15" id="KW-0456">Lyase</keyword>
<evidence type="ECO:0000256" key="10">
    <source>
        <dbReference type="ARBA" id="ARBA00022723"/>
    </source>
</evidence>
<protein>
    <recommendedName>
        <fullName evidence="5">DNA polymerase lambda</fullName>
        <ecNumber evidence="4">2.7.7.7</ecNumber>
    </recommendedName>
</protein>
<feature type="compositionally biased region" description="Polar residues" evidence="19">
    <location>
        <begin position="182"/>
        <end position="203"/>
    </location>
</feature>
<feature type="compositionally biased region" description="Basic and acidic residues" evidence="19">
    <location>
        <begin position="846"/>
        <end position="856"/>
    </location>
</feature>
<dbReference type="SUPFAM" id="SSF81301">
    <property type="entry name" value="Nucleotidyltransferase"/>
    <property type="match status" value="1"/>
</dbReference>
<dbReference type="Pfam" id="PF14792">
    <property type="entry name" value="DNA_pol_B_palm"/>
    <property type="match status" value="1"/>
</dbReference>
<dbReference type="SMART" id="SM00483">
    <property type="entry name" value="POLXc"/>
    <property type="match status" value="1"/>
</dbReference>
<feature type="compositionally biased region" description="Polar residues" evidence="19">
    <location>
        <begin position="474"/>
        <end position="487"/>
    </location>
</feature>
<dbReference type="Gene3D" id="3.40.50.10190">
    <property type="entry name" value="BRCT domain"/>
    <property type="match status" value="1"/>
</dbReference>
<evidence type="ECO:0000256" key="6">
    <source>
        <dbReference type="ARBA" id="ARBA00022634"/>
    </source>
</evidence>
<evidence type="ECO:0000256" key="8">
    <source>
        <dbReference type="ARBA" id="ARBA00022695"/>
    </source>
</evidence>
<dbReference type="PANTHER" id="PTHR11276:SF28">
    <property type="entry name" value="DNA POLYMERASE LAMBDA"/>
    <property type="match status" value="1"/>
</dbReference>
<feature type="region of interest" description="Disordered" evidence="19">
    <location>
        <begin position="566"/>
        <end position="714"/>
    </location>
</feature>
<evidence type="ECO:0000256" key="19">
    <source>
        <dbReference type="SAM" id="MobiDB-lite"/>
    </source>
</evidence>
<keyword evidence="7" id="KW-0808">Transferase</keyword>
<evidence type="ECO:0000256" key="9">
    <source>
        <dbReference type="ARBA" id="ARBA00022705"/>
    </source>
</evidence>
<gene>
    <name evidence="21" type="ORF">EMPS_04333</name>
</gene>
<dbReference type="SUPFAM" id="SSF47802">
    <property type="entry name" value="DNA polymerase beta, N-terminal domain-like"/>
    <property type="match status" value="1"/>
</dbReference>
<dbReference type="GO" id="GO:0016829">
    <property type="term" value="F:lyase activity"/>
    <property type="evidence" value="ECO:0007669"/>
    <property type="project" value="UniProtKB-KW"/>
</dbReference>
<dbReference type="Proteomes" id="UP000827284">
    <property type="component" value="Unassembled WGS sequence"/>
</dbReference>
<feature type="compositionally biased region" description="Basic and acidic residues" evidence="19">
    <location>
        <begin position="336"/>
        <end position="350"/>
    </location>
</feature>
<feature type="region of interest" description="Disordered" evidence="19">
    <location>
        <begin position="161"/>
        <end position="525"/>
    </location>
</feature>
<sequence length="1299" mass="142241">MADKGRGKRAAHSPPPSPPIQPNPHRSAIAASDLGVNQNSTNSLQVDPEPIAYTPSLPTSFMPSSTIDYNARLEALERSLAEEDQGRIPEELLQGPQINVSSTGKKRRVLPKTTEARIQDVASVVVPPALMPLPFTTEHQGFDPWWRKGNILEPMTTTPAITTTPRLTTSPSDTSSVIMPFQSGTSALPQSPTTADLRSIRQTSPDKGEGSSLNVQNPLEFDATYYQHDPELPGGKGKAVTSRRTSHPPNIPPGSPQHFSESGDLNDRVLSQSPLHTTVISRRTPFQERDGVSIAAEGPRIEEDSVCSPEVAGSTDRISESPLSKLPSSFRPESPPYDHKGGSDEADRSTSSDYYPLEFSPDTSYRQVTPPTSSPSTSFTISKDDTSASSHLQQHDSPIIQSPVFKSPQLKAAVLADPPKSPTPPSASPIVPETSSASLPSSTPPTSDVSVAKQVPGSVATSRSGPPPVELSAMKNTSFTKSASTTALPKRDRDAGDKVDLLSDSEGSSSNLIRLRKKRASSDKDLHRAMSGMIEHELRSQERIATSPGARDIKGLHRAMTGMIEDELRSQKNATAAGNHAAKGGRKASLDVSNSRTATATAAASSSHQASSDASAALTRGKPKKGKEPIQTVVGSLASRKRPLSKTSSSKDLIKPRQLPQLVLAENPPAQGGKSVINLDSDTEDEQKESGAATSSAVASSAKPRQKSPPLEGPLNGVRIYAIPVGMDKVVYDLSRDRVRQMKGQWLGAPTKIMSIHQTVQESMPPLNQDITTHIVTALSNIDTIKKLLKVDTIKPSIAIVNSTWLQDTILFHKPMDPSKYSIKRPEIVIPVTKDSPTSATPPREAPAKKTTRETGKVAAASSSSEAPKKNTKEQNEFDEIMLAIQEGSLEEPEPSEIEEEETEHPPAKNSETKKPEAAAQSEKGKDDVLLQIISSGKSEGKRRFFGKRPEPTHNKAILEQLKVLLDYYDEHKTAGSKEQFKVINYRKAITAIRALDYEITSEEMALKVPRVGKKLAQKIGECISFGRIKKLDHLNWDVDRKSVETLFKGIYGVGSEKATEWYNQGLRTLDDVRKLPNLNQNQISGLMYYDDLQKRIPRTEVEKIGMVVRESAQRLHPDIDVQVTGSYRRGQKDCGDVDIVVTRPNINNGDELFLIMEHILTDLIQQEFLVDHLSKPSYDESMANTPKHFKYMGVCRLPTEAGSSTPYPFRHIDILVVPHEHHGAVLLYFTGNDICNRSMRLLAQKRGMSLSDKGLFVNVIRDQKRNKIFKGQWVAGRTEKEVFDYLNIAYLEPHEREC</sequence>
<feature type="compositionally biased region" description="Basic residues" evidence="19">
    <location>
        <begin position="1"/>
        <end position="11"/>
    </location>
</feature>
<comment type="catalytic activity">
    <reaction evidence="17">
        <text>DNA(n) + a 2'-deoxyribonucleoside 5'-triphosphate = DNA(n+1) + diphosphate</text>
        <dbReference type="Rhea" id="RHEA:22508"/>
        <dbReference type="Rhea" id="RHEA-COMP:17339"/>
        <dbReference type="Rhea" id="RHEA-COMP:17340"/>
        <dbReference type="ChEBI" id="CHEBI:33019"/>
        <dbReference type="ChEBI" id="CHEBI:61560"/>
        <dbReference type="ChEBI" id="CHEBI:173112"/>
        <dbReference type="EC" id="2.7.7.7"/>
    </reaction>
</comment>
<dbReference type="Pfam" id="PF10391">
    <property type="entry name" value="DNA_pol_lambd_f"/>
    <property type="match status" value="1"/>
</dbReference>
<dbReference type="InterPro" id="IPR022312">
    <property type="entry name" value="DNA_pol_X"/>
</dbReference>
<evidence type="ECO:0000256" key="7">
    <source>
        <dbReference type="ARBA" id="ARBA00022679"/>
    </source>
</evidence>
<dbReference type="EMBL" id="BQFW01000006">
    <property type="protein sequence ID" value="GJJ71976.1"/>
    <property type="molecule type" value="Genomic_DNA"/>
</dbReference>
<evidence type="ECO:0000313" key="22">
    <source>
        <dbReference type="Proteomes" id="UP000827284"/>
    </source>
</evidence>
<dbReference type="InterPro" id="IPR018944">
    <property type="entry name" value="DNA_pol_lambd_fingers_domain"/>
</dbReference>
<dbReference type="InterPro" id="IPR002008">
    <property type="entry name" value="DNA_pol_X_beta-like"/>
</dbReference>
<evidence type="ECO:0000256" key="18">
    <source>
        <dbReference type="PIRSR" id="PIRSR622312-50"/>
    </source>
</evidence>
<keyword evidence="9" id="KW-0235">DNA replication</keyword>
<dbReference type="InterPro" id="IPR001357">
    <property type="entry name" value="BRCT_dom"/>
</dbReference>
<feature type="region of interest" description="Disordered" evidence="19">
    <location>
        <begin position="889"/>
        <end position="929"/>
    </location>
</feature>
<keyword evidence="13" id="KW-0238">DNA-binding</keyword>
<proteinExistence type="inferred from homology"/>
<comment type="similarity">
    <text evidence="3">Belongs to the DNA polymerase type-X family.</text>
</comment>
<comment type="cofactor">
    <cofactor evidence="1">
        <name>Mn(2+)</name>
        <dbReference type="ChEBI" id="CHEBI:29035"/>
    </cofactor>
</comment>
<evidence type="ECO:0000256" key="11">
    <source>
        <dbReference type="ARBA" id="ARBA00022763"/>
    </source>
</evidence>
<feature type="compositionally biased region" description="Low complexity" evidence="19">
    <location>
        <begin position="690"/>
        <end position="702"/>
    </location>
</feature>
<feature type="compositionally biased region" description="Low complexity" evidence="19">
    <location>
        <begin position="369"/>
        <end position="378"/>
    </location>
</feature>
<feature type="region of interest" description="Disordered" evidence="19">
    <location>
        <begin position="832"/>
        <end position="877"/>
    </location>
</feature>
<feature type="compositionally biased region" description="Pro residues" evidence="19">
    <location>
        <begin position="13"/>
        <end position="22"/>
    </location>
</feature>
<feature type="compositionally biased region" description="Polar residues" evidence="19">
    <location>
        <begin position="35"/>
        <end position="45"/>
    </location>
</feature>
<keyword evidence="11" id="KW-0227">DNA damage</keyword>
<dbReference type="GO" id="GO:0006260">
    <property type="term" value="P:DNA replication"/>
    <property type="evidence" value="ECO:0007669"/>
    <property type="project" value="UniProtKB-KW"/>
</dbReference>
<feature type="compositionally biased region" description="Low complexity" evidence="19">
    <location>
        <begin position="428"/>
        <end position="451"/>
    </location>
</feature>
<dbReference type="Pfam" id="PF14716">
    <property type="entry name" value="HHH_8"/>
    <property type="match status" value="1"/>
</dbReference>
<name>A0A9P3H8A0_9FUNG</name>
<keyword evidence="16" id="KW-0539">Nucleus</keyword>
<feature type="compositionally biased region" description="Low complexity" evidence="19">
    <location>
        <begin position="593"/>
        <end position="617"/>
    </location>
</feature>
<dbReference type="Gene3D" id="1.10.150.20">
    <property type="entry name" value="5' to 3' exonuclease, C-terminal subdomain"/>
    <property type="match status" value="1"/>
</dbReference>
<evidence type="ECO:0000256" key="3">
    <source>
        <dbReference type="ARBA" id="ARBA00008323"/>
    </source>
</evidence>
<evidence type="ECO:0000256" key="2">
    <source>
        <dbReference type="ARBA" id="ARBA00004123"/>
    </source>
</evidence>